<evidence type="ECO:0000259" key="7">
    <source>
        <dbReference type="PROSITE" id="PS50850"/>
    </source>
</evidence>
<dbReference type="GO" id="GO:0022857">
    <property type="term" value="F:transmembrane transporter activity"/>
    <property type="evidence" value="ECO:0007669"/>
    <property type="project" value="InterPro"/>
</dbReference>
<feature type="transmembrane region" description="Helical" evidence="6">
    <location>
        <begin position="172"/>
        <end position="191"/>
    </location>
</feature>
<dbReference type="Gene3D" id="1.20.1250.20">
    <property type="entry name" value="MFS general substrate transporter like domains"/>
    <property type="match status" value="2"/>
</dbReference>
<evidence type="ECO:0000313" key="9">
    <source>
        <dbReference type="Proteomes" id="UP000094714"/>
    </source>
</evidence>
<dbReference type="InterPro" id="IPR020846">
    <property type="entry name" value="MFS_dom"/>
</dbReference>
<evidence type="ECO:0000313" key="8">
    <source>
        <dbReference type="EMBL" id="AOR74275.1"/>
    </source>
</evidence>
<dbReference type="PANTHER" id="PTHR23523">
    <property type="match status" value="1"/>
</dbReference>
<dbReference type="PATRIC" id="fig|1613.112.peg.849"/>
<dbReference type="Proteomes" id="UP000094714">
    <property type="component" value="Chromosome"/>
</dbReference>
<evidence type="ECO:0000256" key="3">
    <source>
        <dbReference type="ARBA" id="ARBA00022692"/>
    </source>
</evidence>
<keyword evidence="5 6" id="KW-0472">Membrane</keyword>
<feature type="transmembrane region" description="Helical" evidence="6">
    <location>
        <begin position="307"/>
        <end position="331"/>
    </location>
</feature>
<feature type="transmembrane region" description="Helical" evidence="6">
    <location>
        <begin position="146"/>
        <end position="166"/>
    </location>
</feature>
<evidence type="ECO:0000256" key="6">
    <source>
        <dbReference type="SAM" id="Phobius"/>
    </source>
</evidence>
<protein>
    <submittedName>
        <fullName evidence="8">MFS family major facilitator transporter</fullName>
    </submittedName>
</protein>
<evidence type="ECO:0000256" key="5">
    <source>
        <dbReference type="ARBA" id="ARBA00023136"/>
    </source>
</evidence>
<dbReference type="AlphaFoldDB" id="A0A1D7ZWL9"/>
<reference evidence="8 9" key="1">
    <citation type="submission" date="2016-09" db="EMBL/GenBank/DDBJ databases">
        <title>Genome Sequence of the Lactobacillus fermentum strain NCC2970 (CNCM I-5068).</title>
        <authorList>
            <person name="Barretto C."/>
            <person name="Ngom-Bru C."/>
            <person name="Genevaz A."/>
            <person name="Fournier C."/>
            <person name="Moine D."/>
            <person name="Kassam M."/>
            <person name="Iltis A."/>
            <person name="Sagory-Zalkind P."/>
            <person name="Faucherand G."/>
            <person name="Descombes P."/>
            <person name="Duboux S."/>
        </authorList>
    </citation>
    <scope>NUCLEOTIDE SEQUENCE [LARGE SCALE GENOMIC DNA]</scope>
    <source>
        <strain evidence="8 9">NCC2970</strain>
    </source>
</reference>
<feature type="transmembrane region" description="Helical" evidence="6">
    <location>
        <begin position="111"/>
        <end position="134"/>
    </location>
</feature>
<dbReference type="InterPro" id="IPR036259">
    <property type="entry name" value="MFS_trans_sf"/>
</dbReference>
<dbReference type="InterPro" id="IPR011701">
    <property type="entry name" value="MFS"/>
</dbReference>
<sequence>MFTKSLKKGTPFMKTTRQHSAFLIIGIFLLGASMRTPFTSIPSVINEIAASFHTPATSLGILTTIPLICFGLCSTLVPGIARRLGNELALFIALLLLAAGSYLRIFGFSALLTGTLIIGVATTFINVLIPAVITENLPTKIGPVTGTYNVAITLFSAVGAYAIAPISAASSWQFAIVLLSGLVLFTALVWLPNLRFNYRTSGTDTKETGANMWKNPRAWFLLFYFAGSSFVFYTIVAWLPSIAMANGMTTNTASLIAGIFQLFSIPTAFATPVLATRMSNRIPLVLAAGISTALGFLAMLLPIHQFWYYVLIALLLGLGTAATFSLIMTLLGLKTRTAGDTRNLSGMVQSLGYLLAAFGPTVTGNLKAASGSWHGPIIVTLIVICLFTLFGTLSERNQYVN</sequence>
<feature type="transmembrane region" description="Helical" evidence="6">
    <location>
        <begin position="255"/>
        <end position="275"/>
    </location>
</feature>
<gene>
    <name evidence="8" type="ORF">LACFE_CDS0811</name>
</gene>
<keyword evidence="2" id="KW-0813">Transport</keyword>
<dbReference type="CDD" id="cd17339">
    <property type="entry name" value="MFS_NIMT_CynX_like"/>
    <property type="match status" value="1"/>
</dbReference>
<dbReference type="GO" id="GO:0005886">
    <property type="term" value="C:plasma membrane"/>
    <property type="evidence" value="ECO:0007669"/>
    <property type="project" value="UniProtKB-SubCell"/>
</dbReference>
<name>A0A1D7ZWL9_LIMFE</name>
<organism evidence="8 9">
    <name type="scientific">Limosilactobacillus fermentum</name>
    <name type="common">Lactobacillus fermentum</name>
    <dbReference type="NCBI Taxonomy" id="1613"/>
    <lineage>
        <taxon>Bacteria</taxon>
        <taxon>Bacillati</taxon>
        <taxon>Bacillota</taxon>
        <taxon>Bacilli</taxon>
        <taxon>Lactobacillales</taxon>
        <taxon>Lactobacillaceae</taxon>
        <taxon>Limosilactobacillus</taxon>
    </lineage>
</organism>
<feature type="transmembrane region" description="Helical" evidence="6">
    <location>
        <begin position="282"/>
        <end position="301"/>
    </location>
</feature>
<feature type="transmembrane region" description="Helical" evidence="6">
    <location>
        <begin position="343"/>
        <end position="361"/>
    </location>
</feature>
<feature type="transmembrane region" description="Helical" evidence="6">
    <location>
        <begin position="88"/>
        <end position="105"/>
    </location>
</feature>
<dbReference type="InterPro" id="IPR052524">
    <property type="entry name" value="MFS_Cyanate_Porter"/>
</dbReference>
<feature type="transmembrane region" description="Helical" evidence="6">
    <location>
        <begin position="59"/>
        <end position="81"/>
    </location>
</feature>
<evidence type="ECO:0000256" key="4">
    <source>
        <dbReference type="ARBA" id="ARBA00022989"/>
    </source>
</evidence>
<keyword evidence="4 6" id="KW-1133">Transmembrane helix</keyword>
<accession>A0A1D7ZWL9</accession>
<dbReference type="EMBL" id="CP017151">
    <property type="protein sequence ID" value="AOR74275.1"/>
    <property type="molecule type" value="Genomic_DNA"/>
</dbReference>
<dbReference type="Pfam" id="PF07690">
    <property type="entry name" value="MFS_1"/>
    <property type="match status" value="1"/>
</dbReference>
<evidence type="ECO:0000256" key="1">
    <source>
        <dbReference type="ARBA" id="ARBA00004651"/>
    </source>
</evidence>
<keyword evidence="3 6" id="KW-0812">Transmembrane</keyword>
<dbReference type="PROSITE" id="PS50850">
    <property type="entry name" value="MFS"/>
    <property type="match status" value="1"/>
</dbReference>
<comment type="subcellular location">
    <subcellularLocation>
        <location evidence="1">Cell membrane</location>
        <topology evidence="1">Multi-pass membrane protein</topology>
    </subcellularLocation>
</comment>
<feature type="transmembrane region" description="Helical" evidence="6">
    <location>
        <begin position="221"/>
        <end position="243"/>
    </location>
</feature>
<feature type="domain" description="Major facilitator superfamily (MFS) profile" evidence="7">
    <location>
        <begin position="19"/>
        <end position="397"/>
    </location>
</feature>
<dbReference type="PANTHER" id="PTHR23523:SF2">
    <property type="entry name" value="2-NITROIMIDAZOLE TRANSPORTER"/>
    <property type="match status" value="1"/>
</dbReference>
<evidence type="ECO:0000256" key="2">
    <source>
        <dbReference type="ARBA" id="ARBA00022448"/>
    </source>
</evidence>
<dbReference type="SUPFAM" id="SSF103473">
    <property type="entry name" value="MFS general substrate transporter"/>
    <property type="match status" value="1"/>
</dbReference>
<proteinExistence type="predicted"/>
<feature type="transmembrane region" description="Helical" evidence="6">
    <location>
        <begin position="373"/>
        <end position="393"/>
    </location>
</feature>